<dbReference type="AlphaFoldDB" id="A0A2J6Q3S0"/>
<dbReference type="InterPro" id="IPR010730">
    <property type="entry name" value="HET"/>
</dbReference>
<reference evidence="2 3" key="1">
    <citation type="submission" date="2016-05" db="EMBL/GenBank/DDBJ databases">
        <title>A degradative enzymes factory behind the ericoid mycorrhizal symbiosis.</title>
        <authorList>
            <consortium name="DOE Joint Genome Institute"/>
            <person name="Martino E."/>
            <person name="Morin E."/>
            <person name="Grelet G."/>
            <person name="Kuo A."/>
            <person name="Kohler A."/>
            <person name="Daghino S."/>
            <person name="Barry K."/>
            <person name="Choi C."/>
            <person name="Cichocki N."/>
            <person name="Clum A."/>
            <person name="Copeland A."/>
            <person name="Hainaut M."/>
            <person name="Haridas S."/>
            <person name="Labutti K."/>
            <person name="Lindquist E."/>
            <person name="Lipzen A."/>
            <person name="Khouja H.-R."/>
            <person name="Murat C."/>
            <person name="Ohm R."/>
            <person name="Olson A."/>
            <person name="Spatafora J."/>
            <person name="Veneault-Fourrey C."/>
            <person name="Henrissat B."/>
            <person name="Grigoriev I."/>
            <person name="Martin F."/>
            <person name="Perotto S."/>
        </authorList>
    </citation>
    <scope>NUCLEOTIDE SEQUENCE [LARGE SCALE GENOMIC DNA]</scope>
    <source>
        <strain evidence="2 3">UAMH 7357</strain>
    </source>
</reference>
<dbReference type="Proteomes" id="UP000235672">
    <property type="component" value="Unassembled WGS sequence"/>
</dbReference>
<proteinExistence type="predicted"/>
<protein>
    <submittedName>
        <fullName evidence="2">HET-domain-containing protein</fullName>
    </submittedName>
</protein>
<dbReference type="EMBL" id="KZ613483">
    <property type="protein sequence ID" value="PMD20942.1"/>
    <property type="molecule type" value="Genomic_DNA"/>
</dbReference>
<dbReference type="PANTHER" id="PTHR33112">
    <property type="entry name" value="DOMAIN PROTEIN, PUTATIVE-RELATED"/>
    <property type="match status" value="1"/>
</dbReference>
<dbReference type="STRING" id="1745343.A0A2J6Q3S0"/>
<sequence>MNQVQDGPGTGDDSSEITAHACDYCGVSEVDEVSGTVAVPEGMLDVLMKYRGSRVLHGARNKCEFFRWAIKGLSKAQKSSEDSPPLSLNNSDGWMLYLVFDGAEWEGRFVMMSITVYWRFLGGTWHVLQRLDFLAQPGDPASEFVLGRPLHYNLGSSEAFAWANARLLECSNSHSECRRPEGSLLPLRIISIKDHGESFQLRLTRCHIPESYAALSYCWGGDQPVKTTSDTIEAYSNDIPVHDLPRTLLDAVIATRKLGLSYLWIDCICINQDDALEKSIEISKMPDIYAGAYVTLSATRSATANEGFLHDLRRPELGQECFRLPYACPNGLLGSIILYKRGHCDPHPIDSRAWTLQEYVLSRRVIKFSVCHLHWTCRKVDLFQQGQPEGLTDPLSEWSTALSNMVSIHRFAEATGDEYLAGLWRRNLPLGLLWVSDSPGVERPYYRAPSWSWASIDNEVSDYYREELELLILGHQVQIAHQQAPFGAVTSGEIFVHGRLRAMLFIQSSETEQLWSRDIIPVEQKFVTVWPDTKSSTRDPRTLPAYCLQVCKYNAEEGEGPDGLILTSQDDINFERVGVFSYDIWKREDPQGSEVAGQSGYQSMAEEQRAFFDGCELRTITLV</sequence>
<gene>
    <name evidence="2" type="ORF">NA56DRAFT_722249</name>
</gene>
<feature type="domain" description="Heterokaryon incompatibility" evidence="1">
    <location>
        <begin position="212"/>
        <end position="358"/>
    </location>
</feature>
<dbReference type="Pfam" id="PF06985">
    <property type="entry name" value="HET"/>
    <property type="match status" value="1"/>
</dbReference>
<accession>A0A2J6Q3S0</accession>
<name>A0A2J6Q3S0_9HELO</name>
<evidence type="ECO:0000259" key="1">
    <source>
        <dbReference type="Pfam" id="PF06985"/>
    </source>
</evidence>
<dbReference type="PANTHER" id="PTHR33112:SF16">
    <property type="entry name" value="HETEROKARYON INCOMPATIBILITY DOMAIN-CONTAINING PROTEIN"/>
    <property type="match status" value="1"/>
</dbReference>
<keyword evidence="3" id="KW-1185">Reference proteome</keyword>
<dbReference type="OrthoDB" id="5125733at2759"/>
<evidence type="ECO:0000313" key="3">
    <source>
        <dbReference type="Proteomes" id="UP000235672"/>
    </source>
</evidence>
<organism evidence="2 3">
    <name type="scientific">Hyaloscypha hepaticicola</name>
    <dbReference type="NCBI Taxonomy" id="2082293"/>
    <lineage>
        <taxon>Eukaryota</taxon>
        <taxon>Fungi</taxon>
        <taxon>Dikarya</taxon>
        <taxon>Ascomycota</taxon>
        <taxon>Pezizomycotina</taxon>
        <taxon>Leotiomycetes</taxon>
        <taxon>Helotiales</taxon>
        <taxon>Hyaloscyphaceae</taxon>
        <taxon>Hyaloscypha</taxon>
    </lineage>
</organism>
<evidence type="ECO:0000313" key="2">
    <source>
        <dbReference type="EMBL" id="PMD20942.1"/>
    </source>
</evidence>